<name>A0A914YSA7_9BILA</name>
<dbReference type="AlphaFoldDB" id="A0A914YSA7"/>
<reference evidence="7" key="1">
    <citation type="submission" date="2022-11" db="UniProtKB">
        <authorList>
            <consortium name="WormBaseParasite"/>
        </authorList>
    </citation>
    <scope>IDENTIFICATION</scope>
</reference>
<evidence type="ECO:0000256" key="1">
    <source>
        <dbReference type="ARBA" id="ARBA00022598"/>
    </source>
</evidence>
<dbReference type="GO" id="GO:0032543">
    <property type="term" value="P:mitochondrial translation"/>
    <property type="evidence" value="ECO:0007669"/>
    <property type="project" value="TreeGrafter"/>
</dbReference>
<organism evidence="6 7">
    <name type="scientific">Panagrolaimus superbus</name>
    <dbReference type="NCBI Taxonomy" id="310955"/>
    <lineage>
        <taxon>Eukaryota</taxon>
        <taxon>Metazoa</taxon>
        <taxon>Ecdysozoa</taxon>
        <taxon>Nematoda</taxon>
        <taxon>Chromadorea</taxon>
        <taxon>Rhabditida</taxon>
        <taxon>Tylenchina</taxon>
        <taxon>Panagrolaimomorpha</taxon>
        <taxon>Panagrolaimoidea</taxon>
        <taxon>Panagrolaimidae</taxon>
        <taxon>Panagrolaimus</taxon>
    </lineage>
</organism>
<keyword evidence="4" id="KW-0648">Protein biosynthesis</keyword>
<dbReference type="PANTHER" id="PTHR42765:SF1">
    <property type="entry name" value="ISOLEUCINE--TRNA LIGASE, MITOCHONDRIAL"/>
    <property type="match status" value="1"/>
</dbReference>
<keyword evidence="3" id="KW-0067">ATP-binding</keyword>
<evidence type="ECO:0000313" key="7">
    <source>
        <dbReference type="WBParaSite" id="PSU_v2.g20282.t1"/>
    </source>
</evidence>
<dbReference type="Gene3D" id="3.90.740.10">
    <property type="entry name" value="Valyl/Leucyl/Isoleucyl-tRNA synthetase, editing domain"/>
    <property type="match status" value="1"/>
</dbReference>
<dbReference type="InterPro" id="IPR050081">
    <property type="entry name" value="Ile-tRNA_ligase"/>
</dbReference>
<dbReference type="GO" id="GO:0005739">
    <property type="term" value="C:mitochondrion"/>
    <property type="evidence" value="ECO:0007669"/>
    <property type="project" value="TreeGrafter"/>
</dbReference>
<dbReference type="Proteomes" id="UP000887577">
    <property type="component" value="Unplaced"/>
</dbReference>
<dbReference type="WBParaSite" id="PSU_v2.g20282.t1">
    <property type="protein sequence ID" value="PSU_v2.g20282.t1"/>
    <property type="gene ID" value="PSU_v2.g20282"/>
</dbReference>
<accession>A0A914YSA7</accession>
<keyword evidence="2" id="KW-0547">Nucleotide-binding</keyword>
<proteinExistence type="predicted"/>
<dbReference type="GO" id="GO:0004822">
    <property type="term" value="F:isoleucine-tRNA ligase activity"/>
    <property type="evidence" value="ECO:0007669"/>
    <property type="project" value="TreeGrafter"/>
</dbReference>
<evidence type="ECO:0000313" key="6">
    <source>
        <dbReference type="Proteomes" id="UP000887577"/>
    </source>
</evidence>
<dbReference type="GO" id="GO:0006428">
    <property type="term" value="P:isoleucyl-tRNA aminoacylation"/>
    <property type="evidence" value="ECO:0007669"/>
    <property type="project" value="TreeGrafter"/>
</dbReference>
<keyword evidence="1" id="KW-0436">Ligase</keyword>
<dbReference type="SUPFAM" id="SSF50677">
    <property type="entry name" value="ValRS/IleRS/LeuRS editing domain"/>
    <property type="match status" value="1"/>
</dbReference>
<sequence length="88" mass="9823">MIATVLPINEYYIVAENLVPSISQTLQRPIKVLTIVDPSIFEDTFYRHCFYNNVALPLVSASHVSASIGTGLVHTSYAHGFDDYKVHI</sequence>
<evidence type="ECO:0000256" key="5">
    <source>
        <dbReference type="ARBA" id="ARBA00023146"/>
    </source>
</evidence>
<evidence type="ECO:0000256" key="2">
    <source>
        <dbReference type="ARBA" id="ARBA00022741"/>
    </source>
</evidence>
<keyword evidence="6" id="KW-1185">Reference proteome</keyword>
<protein>
    <submittedName>
        <fullName evidence="7">Aminoacyl-tRNA synthetase class Ia domain-containing protein</fullName>
    </submittedName>
</protein>
<evidence type="ECO:0000256" key="4">
    <source>
        <dbReference type="ARBA" id="ARBA00022917"/>
    </source>
</evidence>
<evidence type="ECO:0000256" key="3">
    <source>
        <dbReference type="ARBA" id="ARBA00022840"/>
    </source>
</evidence>
<dbReference type="GO" id="GO:0002161">
    <property type="term" value="F:aminoacyl-tRNA deacylase activity"/>
    <property type="evidence" value="ECO:0007669"/>
    <property type="project" value="InterPro"/>
</dbReference>
<keyword evidence="5" id="KW-0030">Aminoacyl-tRNA synthetase</keyword>
<dbReference type="PANTHER" id="PTHR42765">
    <property type="entry name" value="SOLEUCYL-TRNA SYNTHETASE"/>
    <property type="match status" value="1"/>
</dbReference>
<dbReference type="InterPro" id="IPR009008">
    <property type="entry name" value="Val/Leu/Ile-tRNA-synth_edit"/>
</dbReference>
<dbReference type="GO" id="GO:0005524">
    <property type="term" value="F:ATP binding"/>
    <property type="evidence" value="ECO:0007669"/>
    <property type="project" value="UniProtKB-KW"/>
</dbReference>